<feature type="domain" description="PiggyBac transposable element-derived protein" evidence="2">
    <location>
        <begin position="74"/>
        <end position="166"/>
    </location>
</feature>
<dbReference type="Pfam" id="PF13843">
    <property type="entry name" value="DDE_Tnp_1_7"/>
    <property type="match status" value="1"/>
</dbReference>
<proteinExistence type="predicted"/>
<dbReference type="PANTHER" id="PTHR47272:SF1">
    <property type="entry name" value="PIGGYBAC TRANSPOSABLE ELEMENT-DERIVED PROTEIN 3-LIKE"/>
    <property type="match status" value="1"/>
</dbReference>
<accession>A0A9J6GUP9</accession>
<gene>
    <name evidence="3" type="ORF">HPB48_022433</name>
</gene>
<dbReference type="Proteomes" id="UP000821853">
    <property type="component" value="Unassembled WGS sequence"/>
</dbReference>
<protein>
    <recommendedName>
        <fullName evidence="2">PiggyBac transposable element-derived protein domain-containing protein</fullName>
    </recommendedName>
</protein>
<name>A0A9J6GUP9_HAELO</name>
<evidence type="ECO:0000256" key="1">
    <source>
        <dbReference type="SAM" id="MobiDB-lite"/>
    </source>
</evidence>
<evidence type="ECO:0000313" key="4">
    <source>
        <dbReference type="Proteomes" id="UP000821853"/>
    </source>
</evidence>
<dbReference type="PANTHER" id="PTHR47272">
    <property type="entry name" value="DDE_TNP_1_7 DOMAIN-CONTAINING PROTEIN"/>
    <property type="match status" value="1"/>
</dbReference>
<feature type="compositionally biased region" description="Acidic residues" evidence="1">
    <location>
        <begin position="1"/>
        <end position="18"/>
    </location>
</feature>
<evidence type="ECO:0000259" key="2">
    <source>
        <dbReference type="Pfam" id="PF13843"/>
    </source>
</evidence>
<feature type="region of interest" description="Disordered" evidence="1">
    <location>
        <begin position="1"/>
        <end position="38"/>
    </location>
</feature>
<organism evidence="3 4">
    <name type="scientific">Haemaphysalis longicornis</name>
    <name type="common">Bush tick</name>
    <dbReference type="NCBI Taxonomy" id="44386"/>
    <lineage>
        <taxon>Eukaryota</taxon>
        <taxon>Metazoa</taxon>
        <taxon>Ecdysozoa</taxon>
        <taxon>Arthropoda</taxon>
        <taxon>Chelicerata</taxon>
        <taxon>Arachnida</taxon>
        <taxon>Acari</taxon>
        <taxon>Parasitiformes</taxon>
        <taxon>Ixodida</taxon>
        <taxon>Ixodoidea</taxon>
        <taxon>Ixodidae</taxon>
        <taxon>Haemaphysalinae</taxon>
        <taxon>Haemaphysalis</taxon>
    </lineage>
</organism>
<evidence type="ECO:0000313" key="3">
    <source>
        <dbReference type="EMBL" id="KAH9378448.1"/>
    </source>
</evidence>
<dbReference type="OrthoDB" id="6756891at2759"/>
<dbReference type="VEuPathDB" id="VectorBase:HLOH_041163"/>
<comment type="caution">
    <text evidence="3">The sequence shown here is derived from an EMBL/GenBank/DDBJ whole genome shotgun (WGS) entry which is preliminary data.</text>
</comment>
<dbReference type="AlphaFoldDB" id="A0A9J6GUP9"/>
<reference evidence="3 4" key="1">
    <citation type="journal article" date="2020" name="Cell">
        <title>Large-Scale Comparative Analyses of Tick Genomes Elucidate Their Genetic Diversity and Vector Capacities.</title>
        <authorList>
            <consortium name="Tick Genome and Microbiome Consortium (TIGMIC)"/>
            <person name="Jia N."/>
            <person name="Wang J."/>
            <person name="Shi W."/>
            <person name="Du L."/>
            <person name="Sun Y."/>
            <person name="Zhan W."/>
            <person name="Jiang J.F."/>
            <person name="Wang Q."/>
            <person name="Zhang B."/>
            <person name="Ji P."/>
            <person name="Bell-Sakyi L."/>
            <person name="Cui X.M."/>
            <person name="Yuan T.T."/>
            <person name="Jiang B.G."/>
            <person name="Yang W.F."/>
            <person name="Lam T.T."/>
            <person name="Chang Q.C."/>
            <person name="Ding S.J."/>
            <person name="Wang X.J."/>
            <person name="Zhu J.G."/>
            <person name="Ruan X.D."/>
            <person name="Zhao L."/>
            <person name="Wei J.T."/>
            <person name="Ye R.Z."/>
            <person name="Que T.C."/>
            <person name="Du C.H."/>
            <person name="Zhou Y.H."/>
            <person name="Cheng J.X."/>
            <person name="Dai P.F."/>
            <person name="Guo W.B."/>
            <person name="Han X.H."/>
            <person name="Huang E.J."/>
            <person name="Li L.F."/>
            <person name="Wei W."/>
            <person name="Gao Y.C."/>
            <person name="Liu J.Z."/>
            <person name="Shao H.Z."/>
            <person name="Wang X."/>
            <person name="Wang C.C."/>
            <person name="Yang T.C."/>
            <person name="Huo Q.B."/>
            <person name="Li W."/>
            <person name="Chen H.Y."/>
            <person name="Chen S.E."/>
            <person name="Zhou L.G."/>
            <person name="Ni X.B."/>
            <person name="Tian J.H."/>
            <person name="Sheng Y."/>
            <person name="Liu T."/>
            <person name="Pan Y.S."/>
            <person name="Xia L.Y."/>
            <person name="Li J."/>
            <person name="Zhao F."/>
            <person name="Cao W.C."/>
        </authorList>
    </citation>
    <scope>NUCLEOTIDE SEQUENCE [LARGE SCALE GENOMIC DNA]</scope>
    <source>
        <strain evidence="3">HaeL-2018</strain>
    </source>
</reference>
<dbReference type="EMBL" id="JABSTR010000008">
    <property type="protein sequence ID" value="KAH9378448.1"/>
    <property type="molecule type" value="Genomic_DNA"/>
</dbReference>
<dbReference type="InterPro" id="IPR029526">
    <property type="entry name" value="PGBD"/>
</dbReference>
<keyword evidence="4" id="KW-1185">Reference proteome</keyword>
<sequence length="172" mass="19652">MDLSDEDDDLDDLDDSSECSDSSTGGDDNEDDTQCSREFQPRGPIWKVADFSPRCTLDTTPPQVHSNRLCLRFAYFTKYFPETFWKLCAEEETNLYSVQTRAHRSVRTSASEMTKLAGIHLLMGLLALPRARLYWSRISAIPLVAENKTRDQFFDLRGMLHFVDITQTGITN</sequence>